<proteinExistence type="predicted"/>
<feature type="chain" id="PRO_5003325947" evidence="1">
    <location>
        <begin position="18"/>
        <end position="146"/>
    </location>
</feature>
<dbReference type="OrthoDB" id="5298161at2"/>
<name>F5RGZ7_METUF</name>
<dbReference type="EMBL" id="AFHG01000058">
    <property type="protein sequence ID" value="EGK70201.1"/>
    <property type="molecule type" value="Genomic_DNA"/>
</dbReference>
<comment type="caution">
    <text evidence="2">The sequence shown here is derived from an EMBL/GenBank/DDBJ whole genome shotgun (WGS) entry which is preliminary data.</text>
</comment>
<dbReference type="AlphaFoldDB" id="F5RGZ7"/>
<dbReference type="Proteomes" id="UP000005019">
    <property type="component" value="Unassembled WGS sequence"/>
</dbReference>
<evidence type="ECO:0000313" key="3">
    <source>
        <dbReference type="Proteomes" id="UP000005019"/>
    </source>
</evidence>
<dbReference type="RefSeq" id="WP_008064093.1">
    <property type="nucleotide sequence ID" value="NZ_AFHG01000058.1"/>
</dbReference>
<reference evidence="2 3" key="1">
    <citation type="journal article" date="2011" name="J. Bacteriol.">
        <title>Genome sequence of Methyloversatilis universalis FAM5T, a methylotrophic representative of the order Rhodocyclales.</title>
        <authorList>
            <person name="Kittichotirat W."/>
            <person name="Good N.M."/>
            <person name="Hall R."/>
            <person name="Bringel F."/>
            <person name="Lajus A."/>
            <person name="Medigue C."/>
            <person name="Smalley N.E."/>
            <person name="Beck D."/>
            <person name="Bumgarner R."/>
            <person name="Vuilleumier S."/>
            <person name="Kalyuzhnaya M.G."/>
        </authorList>
    </citation>
    <scope>NUCLEOTIDE SEQUENCE [LARGE SCALE GENOMIC DNA]</scope>
    <source>
        <strain evidence="3">ATCC BAA-1314 / JCM 13912 / FAM5</strain>
    </source>
</reference>
<feature type="signal peptide" evidence="1">
    <location>
        <begin position="1"/>
        <end position="17"/>
    </location>
</feature>
<gene>
    <name evidence="2" type="ORF">METUNv1_03589</name>
</gene>
<keyword evidence="1" id="KW-0732">Signal</keyword>
<keyword evidence="2" id="KW-0449">Lipoprotein</keyword>
<organism evidence="2 3">
    <name type="scientific">Methyloversatilis universalis (strain ATCC BAA-1314 / DSM 25237 / JCM 13912 / CCUG 52030 / FAM5)</name>
    <dbReference type="NCBI Taxonomy" id="1000565"/>
    <lineage>
        <taxon>Bacteria</taxon>
        <taxon>Pseudomonadati</taxon>
        <taxon>Pseudomonadota</taxon>
        <taxon>Betaproteobacteria</taxon>
        <taxon>Nitrosomonadales</taxon>
        <taxon>Sterolibacteriaceae</taxon>
        <taxon>Methyloversatilis</taxon>
    </lineage>
</organism>
<sequence>MNRLALPALMLAGIALAGCQSSLSGDTYSRDQARREMSVRMGTVESVRPVTIEGTKSHVGTASGAAIGGLAGGRGSTAGAIAGAVVGGVAGALIEEGATRRSGLEITIRLDNGNVIAVVQEGDEKFNPGDRVKLVGSSGNTRVSKY</sequence>
<protein>
    <submittedName>
        <fullName evidence="2">Outer membrane lipoprotein slyB</fullName>
    </submittedName>
</protein>
<dbReference type="eggNOG" id="COG3133">
    <property type="taxonomic scope" value="Bacteria"/>
</dbReference>
<evidence type="ECO:0000313" key="2">
    <source>
        <dbReference type="EMBL" id="EGK70201.1"/>
    </source>
</evidence>
<dbReference type="PROSITE" id="PS51257">
    <property type="entry name" value="PROKAR_LIPOPROTEIN"/>
    <property type="match status" value="1"/>
</dbReference>
<accession>F5RGZ7</accession>
<evidence type="ECO:0000256" key="1">
    <source>
        <dbReference type="SAM" id="SignalP"/>
    </source>
</evidence>
<dbReference type="STRING" id="1000565.METUNv1_03589"/>
<keyword evidence="3" id="KW-1185">Reference proteome</keyword>